<feature type="domain" description="HD-GYP" evidence="2">
    <location>
        <begin position="141"/>
        <end position="336"/>
    </location>
</feature>
<dbReference type="Gene3D" id="1.10.3210.10">
    <property type="entry name" value="Hypothetical protein af1432"/>
    <property type="match status" value="1"/>
</dbReference>
<organism evidence="3 4">
    <name type="scientific">Sphingomonas liriopis</name>
    <dbReference type="NCBI Taxonomy" id="2949094"/>
    <lineage>
        <taxon>Bacteria</taxon>
        <taxon>Pseudomonadati</taxon>
        <taxon>Pseudomonadota</taxon>
        <taxon>Alphaproteobacteria</taxon>
        <taxon>Sphingomonadales</taxon>
        <taxon>Sphingomonadaceae</taxon>
        <taxon>Sphingomonas</taxon>
    </lineage>
</organism>
<evidence type="ECO:0000313" key="4">
    <source>
        <dbReference type="Proteomes" id="UP001139486"/>
    </source>
</evidence>
<comment type="caution">
    <text evidence="3">The sequence shown here is derived from an EMBL/GenBank/DDBJ whole genome shotgun (WGS) entry which is preliminary data.</text>
</comment>
<evidence type="ECO:0000313" key="3">
    <source>
        <dbReference type="EMBL" id="MCP3736077.1"/>
    </source>
</evidence>
<name>A0A9X2KRI1_9SPHN</name>
<dbReference type="AlphaFoldDB" id="A0A9X2KRI1"/>
<dbReference type="Proteomes" id="UP001139486">
    <property type="component" value="Unassembled WGS sequence"/>
</dbReference>
<dbReference type="NCBIfam" id="TIGR00277">
    <property type="entry name" value="HDIG"/>
    <property type="match status" value="1"/>
</dbReference>
<dbReference type="Pfam" id="PF13487">
    <property type="entry name" value="HD_5"/>
    <property type="match status" value="1"/>
</dbReference>
<dbReference type="InterPro" id="IPR037522">
    <property type="entry name" value="HD_GYP_dom"/>
</dbReference>
<evidence type="ECO:0000259" key="2">
    <source>
        <dbReference type="PROSITE" id="PS51832"/>
    </source>
</evidence>
<dbReference type="Pfam" id="PF11871">
    <property type="entry name" value="DUF3391"/>
    <property type="match status" value="1"/>
</dbReference>
<reference evidence="3" key="1">
    <citation type="submission" date="2022-05" db="EMBL/GenBank/DDBJ databases">
        <title>Sphingomonas sp. strain RP10 Genome sequencing and assembly.</title>
        <authorList>
            <person name="Kim I."/>
        </authorList>
    </citation>
    <scope>NUCLEOTIDE SEQUENCE</scope>
    <source>
        <strain evidence="3">RP10</strain>
    </source>
</reference>
<dbReference type="EMBL" id="JAMLDY010000019">
    <property type="protein sequence ID" value="MCP3736077.1"/>
    <property type="molecule type" value="Genomic_DNA"/>
</dbReference>
<dbReference type="SUPFAM" id="SSF109604">
    <property type="entry name" value="HD-domain/PDEase-like"/>
    <property type="match status" value="1"/>
</dbReference>
<dbReference type="CDD" id="cd00077">
    <property type="entry name" value="HDc"/>
    <property type="match status" value="1"/>
</dbReference>
<feature type="region of interest" description="Disordered" evidence="1">
    <location>
        <begin position="73"/>
        <end position="105"/>
    </location>
</feature>
<dbReference type="PANTHER" id="PTHR43155:SF2">
    <property type="entry name" value="CYCLIC DI-GMP PHOSPHODIESTERASE PA4108"/>
    <property type="match status" value="1"/>
</dbReference>
<keyword evidence="4" id="KW-1185">Reference proteome</keyword>
<gene>
    <name evidence="3" type="ORF">M9979_14475</name>
</gene>
<dbReference type="InterPro" id="IPR003607">
    <property type="entry name" value="HD/PDEase_dom"/>
</dbReference>
<proteinExistence type="predicted"/>
<protein>
    <submittedName>
        <fullName evidence="3">HD-GYP domain-containing protein</fullName>
    </submittedName>
</protein>
<dbReference type="GO" id="GO:0008081">
    <property type="term" value="F:phosphoric diester hydrolase activity"/>
    <property type="evidence" value="ECO:0007669"/>
    <property type="project" value="UniProtKB-ARBA"/>
</dbReference>
<dbReference type="PROSITE" id="PS51832">
    <property type="entry name" value="HD_GYP"/>
    <property type="match status" value="1"/>
</dbReference>
<sequence length="420" mass="46178">MIIRIAVGEARVGMYIDSMECAWIDNPFWRRSFAIKTDAELAKLVASPIAHVSIDTTKGRGVTVIPTAERRRAIDDSGSSGAADAPRAVERRRRRSGPQAGDLTRALDRSKEHVMALFREARLGKAIELGAVTPVVDDISVALQRDPAAFIKVTRLKLNNEYTYLHSIAVCALMVNLAMHLGLPEDEVREIGAAGLLHDIGKVATPLDILDKAGTLGDEEWLVMRRHPRDGHAMLREHADTSQIALDVCLHHHERLDGSGYPEGLKGDAISLHARIAAICDVYDAVTSIRPYKRPWSPHEALARMLEWEGHFDPVLLDAFIANLGIQPLGALVRLNSNRLGIVLDGGEDPAFPLVRTFFDVPDASLRPIEDVDTSRDPILRSERGDYWFPDRWPDILASVQAGETPMPLDPVPIAAAGGR</sequence>
<evidence type="ECO:0000256" key="1">
    <source>
        <dbReference type="SAM" id="MobiDB-lite"/>
    </source>
</evidence>
<dbReference type="InterPro" id="IPR021812">
    <property type="entry name" value="DUF3391"/>
</dbReference>
<dbReference type="InterPro" id="IPR006675">
    <property type="entry name" value="HDIG_dom"/>
</dbReference>
<dbReference type="SMART" id="SM00471">
    <property type="entry name" value="HDc"/>
    <property type="match status" value="1"/>
</dbReference>
<dbReference type="RefSeq" id="WP_254290066.1">
    <property type="nucleotide sequence ID" value="NZ_JAMLDY010000019.1"/>
</dbReference>
<accession>A0A9X2KRI1</accession>
<dbReference type="PANTHER" id="PTHR43155">
    <property type="entry name" value="CYCLIC DI-GMP PHOSPHODIESTERASE PA4108-RELATED"/>
    <property type="match status" value="1"/>
</dbReference>